<proteinExistence type="predicted"/>
<comment type="caution">
    <text evidence="2">The sequence shown here is derived from an EMBL/GenBank/DDBJ whole genome shotgun (WGS) entry which is preliminary data.</text>
</comment>
<evidence type="ECO:0000256" key="1">
    <source>
        <dbReference type="SAM" id="SignalP"/>
    </source>
</evidence>
<name>A0ABU5TXD4_9CYAN</name>
<evidence type="ECO:0000313" key="3">
    <source>
        <dbReference type="Proteomes" id="UP001301728"/>
    </source>
</evidence>
<dbReference type="RefSeq" id="WP_323306824.1">
    <property type="nucleotide sequence ID" value="NZ_JAYGHT010000037.1"/>
</dbReference>
<protein>
    <recommendedName>
        <fullName evidence="4">DUF5666 domain-containing protein</fullName>
    </recommendedName>
</protein>
<keyword evidence="3" id="KW-1185">Reference proteome</keyword>
<evidence type="ECO:0000313" key="2">
    <source>
        <dbReference type="EMBL" id="MEA5519539.1"/>
    </source>
</evidence>
<gene>
    <name evidence="2" type="ORF">VB854_11350</name>
</gene>
<sequence>MNRIAILALAGLAPFALTACDKPAPSASAVPGIDRETVAWLLTDAPADAVTVADIKPTATEGDTVVLRARIGGRKDPITPGAGVFVIVDPSVPSCDQIPGDNCPTPWDYCCEPRESLVANSATVQLVDADGNPIQADLTAAGLTPLDEVVIVGTVAARPSEQVLTIRATGIHKVGG</sequence>
<keyword evidence="1" id="KW-0732">Signal</keyword>
<evidence type="ECO:0008006" key="4">
    <source>
        <dbReference type="Google" id="ProtNLM"/>
    </source>
</evidence>
<reference evidence="2 3" key="1">
    <citation type="submission" date="2023-12" db="EMBL/GenBank/DDBJ databases">
        <title>Baltic Sea Cyanobacteria.</title>
        <authorList>
            <person name="Delbaje E."/>
            <person name="Fewer D.P."/>
            <person name="Shishido T.K."/>
        </authorList>
    </citation>
    <scope>NUCLEOTIDE SEQUENCE [LARGE SCALE GENOMIC DNA]</scope>
    <source>
        <strain evidence="2 3">CCNP 1315</strain>
    </source>
</reference>
<dbReference type="EMBL" id="JAYGHT010000037">
    <property type="protein sequence ID" value="MEA5519539.1"/>
    <property type="molecule type" value="Genomic_DNA"/>
</dbReference>
<dbReference type="Proteomes" id="UP001301728">
    <property type="component" value="Unassembled WGS sequence"/>
</dbReference>
<accession>A0ABU5TXD4</accession>
<dbReference type="PROSITE" id="PS51257">
    <property type="entry name" value="PROKAR_LIPOPROTEIN"/>
    <property type="match status" value="1"/>
</dbReference>
<feature type="chain" id="PRO_5047534637" description="DUF5666 domain-containing protein" evidence="1">
    <location>
        <begin position="20"/>
        <end position="176"/>
    </location>
</feature>
<organism evidence="2 3">
    <name type="scientific">Limnoraphis robusta CCNP1315</name>
    <dbReference type="NCBI Taxonomy" id="3110306"/>
    <lineage>
        <taxon>Bacteria</taxon>
        <taxon>Bacillati</taxon>
        <taxon>Cyanobacteriota</taxon>
        <taxon>Cyanophyceae</taxon>
        <taxon>Oscillatoriophycideae</taxon>
        <taxon>Oscillatoriales</taxon>
        <taxon>Sirenicapillariaceae</taxon>
        <taxon>Limnoraphis</taxon>
    </lineage>
</organism>
<feature type="signal peptide" evidence="1">
    <location>
        <begin position="1"/>
        <end position="19"/>
    </location>
</feature>